<keyword evidence="1" id="KW-0472">Membrane</keyword>
<dbReference type="PANTHER" id="PTHR28013">
    <property type="entry name" value="PROTEIN DCV1-RELATED"/>
    <property type="match status" value="1"/>
</dbReference>
<dbReference type="EMBL" id="OZ037946">
    <property type="protein sequence ID" value="CAL1704898.1"/>
    <property type="molecule type" value="Genomic_DNA"/>
</dbReference>
<gene>
    <name evidence="2" type="ORF">GFSPODELE1_LOCUS5189</name>
</gene>
<organism evidence="2 3">
    <name type="scientific">Somion occarium</name>
    <dbReference type="NCBI Taxonomy" id="3059160"/>
    <lineage>
        <taxon>Eukaryota</taxon>
        <taxon>Fungi</taxon>
        <taxon>Dikarya</taxon>
        <taxon>Basidiomycota</taxon>
        <taxon>Agaricomycotina</taxon>
        <taxon>Agaricomycetes</taxon>
        <taxon>Polyporales</taxon>
        <taxon>Cerrenaceae</taxon>
        <taxon>Somion</taxon>
    </lineage>
</organism>
<proteinExistence type="predicted"/>
<keyword evidence="1" id="KW-1133">Transmembrane helix</keyword>
<feature type="transmembrane region" description="Helical" evidence="1">
    <location>
        <begin position="166"/>
        <end position="193"/>
    </location>
</feature>
<dbReference type="InterPro" id="IPR051380">
    <property type="entry name" value="pH-response_reg_palI/RIM9"/>
</dbReference>
<sequence>MDRRMSHRNMSWLKGLLAPFFLTAAFLLLLLISLSSPIIGSIFLFGSQFHINSPILAVGVSGSARFGLSGYCITVNEFRGVSVPIGVTATQCLAMGIGYTMSPTYLGNVIEDDSPGMTVELFAGPTLSRPLSSSLVLVPIACAFTLLALVSSLLTLNPKEGGPSRLLRVFTVGSVVLSALLATAATIDAFVVVAKVNDSIATSSQIYIYFGNAVWMALAAGIAAYCAVVSVLGTIYGFRKRVEVKAEVDNFDAASTHSTIVGSPAISLKKMKSNESV</sequence>
<feature type="transmembrane region" description="Helical" evidence="1">
    <location>
        <begin position="213"/>
        <end position="238"/>
    </location>
</feature>
<keyword evidence="1" id="KW-0812">Transmembrane</keyword>
<evidence type="ECO:0000256" key="1">
    <source>
        <dbReference type="SAM" id="Phobius"/>
    </source>
</evidence>
<dbReference type="InterPro" id="IPR009571">
    <property type="entry name" value="SUR7/Rim9-like_fungi"/>
</dbReference>
<name>A0ABP1DAN1_9APHY</name>
<accession>A0ABP1DAN1</accession>
<dbReference type="Proteomes" id="UP001497453">
    <property type="component" value="Chromosome 3"/>
</dbReference>
<dbReference type="Pfam" id="PF06687">
    <property type="entry name" value="SUR7"/>
    <property type="match status" value="1"/>
</dbReference>
<reference evidence="3" key="1">
    <citation type="submission" date="2024-04" db="EMBL/GenBank/DDBJ databases">
        <authorList>
            <person name="Shaw F."/>
            <person name="Minotto A."/>
        </authorList>
    </citation>
    <scope>NUCLEOTIDE SEQUENCE [LARGE SCALE GENOMIC DNA]</scope>
</reference>
<dbReference type="PANTHER" id="PTHR28013:SF4">
    <property type="entry name" value="MARVEL DOMAIN-CONTAINING PROTEIN"/>
    <property type="match status" value="1"/>
</dbReference>
<evidence type="ECO:0000313" key="3">
    <source>
        <dbReference type="Proteomes" id="UP001497453"/>
    </source>
</evidence>
<evidence type="ECO:0000313" key="2">
    <source>
        <dbReference type="EMBL" id="CAL1704898.1"/>
    </source>
</evidence>
<protein>
    <submittedName>
        <fullName evidence="2">Uncharacterized protein</fullName>
    </submittedName>
</protein>
<feature type="transmembrane region" description="Helical" evidence="1">
    <location>
        <begin position="135"/>
        <end position="154"/>
    </location>
</feature>
<keyword evidence="3" id="KW-1185">Reference proteome</keyword>